<keyword evidence="4" id="KW-1134">Transmembrane beta strand</keyword>
<dbReference type="GO" id="GO:0015562">
    <property type="term" value="F:efflux transmembrane transporter activity"/>
    <property type="evidence" value="ECO:0007669"/>
    <property type="project" value="InterPro"/>
</dbReference>
<dbReference type="GO" id="GO:1990281">
    <property type="term" value="C:efflux pump complex"/>
    <property type="evidence" value="ECO:0007669"/>
    <property type="project" value="TreeGrafter"/>
</dbReference>
<evidence type="ECO:0000256" key="7">
    <source>
        <dbReference type="ARBA" id="ARBA00023237"/>
    </source>
</evidence>
<keyword evidence="7" id="KW-0998">Cell outer membrane</keyword>
<evidence type="ECO:0000313" key="10">
    <source>
        <dbReference type="EMBL" id="MBE9662686.1"/>
    </source>
</evidence>
<keyword evidence="9" id="KW-0732">Signal</keyword>
<dbReference type="SUPFAM" id="SSF56954">
    <property type="entry name" value="Outer membrane efflux proteins (OEP)"/>
    <property type="match status" value="1"/>
</dbReference>
<evidence type="ECO:0000256" key="4">
    <source>
        <dbReference type="ARBA" id="ARBA00022452"/>
    </source>
</evidence>
<evidence type="ECO:0000256" key="9">
    <source>
        <dbReference type="SAM" id="SignalP"/>
    </source>
</evidence>
<keyword evidence="3" id="KW-0813">Transport</keyword>
<evidence type="ECO:0000256" key="3">
    <source>
        <dbReference type="ARBA" id="ARBA00022448"/>
    </source>
</evidence>
<keyword evidence="5" id="KW-0812">Transmembrane</keyword>
<evidence type="ECO:0000256" key="8">
    <source>
        <dbReference type="SAM" id="Coils"/>
    </source>
</evidence>
<dbReference type="EMBL" id="JADFFL010000004">
    <property type="protein sequence ID" value="MBE9662686.1"/>
    <property type="molecule type" value="Genomic_DNA"/>
</dbReference>
<dbReference type="Proteomes" id="UP000622475">
    <property type="component" value="Unassembled WGS sequence"/>
</dbReference>
<dbReference type="InterPro" id="IPR051906">
    <property type="entry name" value="TolC-like"/>
</dbReference>
<protein>
    <submittedName>
        <fullName evidence="10">TolC family protein</fullName>
    </submittedName>
</protein>
<proteinExistence type="inferred from homology"/>
<comment type="subcellular location">
    <subcellularLocation>
        <location evidence="1">Cell outer membrane</location>
    </subcellularLocation>
</comment>
<name>A0A929L3R8_9SPHI</name>
<evidence type="ECO:0000256" key="6">
    <source>
        <dbReference type="ARBA" id="ARBA00023136"/>
    </source>
</evidence>
<accession>A0A929L3R8</accession>
<evidence type="ECO:0000313" key="11">
    <source>
        <dbReference type="Proteomes" id="UP000622475"/>
    </source>
</evidence>
<evidence type="ECO:0000256" key="5">
    <source>
        <dbReference type="ARBA" id="ARBA00022692"/>
    </source>
</evidence>
<keyword evidence="8" id="KW-0175">Coiled coil</keyword>
<keyword evidence="11" id="KW-1185">Reference proteome</keyword>
<reference evidence="10" key="1">
    <citation type="submission" date="2020-10" db="EMBL/GenBank/DDBJ databases">
        <title>Mucilaginibacter mali sp. nov., isolated from rhizosphere soil of apple orchard.</title>
        <authorList>
            <person name="Lee J.-S."/>
            <person name="Kim H.S."/>
            <person name="Kim J.-S."/>
        </authorList>
    </citation>
    <scope>NUCLEOTIDE SEQUENCE</scope>
    <source>
        <strain evidence="10">KCTC 22746</strain>
    </source>
</reference>
<comment type="caution">
    <text evidence="10">The sequence shown here is derived from an EMBL/GenBank/DDBJ whole genome shotgun (WGS) entry which is preliminary data.</text>
</comment>
<gene>
    <name evidence="10" type="ORF">IRJ16_12405</name>
</gene>
<dbReference type="PANTHER" id="PTHR30026:SF20">
    <property type="entry name" value="OUTER MEMBRANE PROTEIN TOLC"/>
    <property type="match status" value="1"/>
</dbReference>
<comment type="similarity">
    <text evidence="2">Belongs to the outer membrane factor (OMF) (TC 1.B.17) family.</text>
</comment>
<dbReference type="AlphaFoldDB" id="A0A929L3R8"/>
<feature type="chain" id="PRO_5038059388" evidence="9">
    <location>
        <begin position="21"/>
        <end position="456"/>
    </location>
</feature>
<evidence type="ECO:0000256" key="1">
    <source>
        <dbReference type="ARBA" id="ARBA00004442"/>
    </source>
</evidence>
<dbReference type="Pfam" id="PF02321">
    <property type="entry name" value="OEP"/>
    <property type="match status" value="2"/>
</dbReference>
<feature type="signal peptide" evidence="9">
    <location>
        <begin position="1"/>
        <end position="20"/>
    </location>
</feature>
<dbReference type="RefSeq" id="WP_194111898.1">
    <property type="nucleotide sequence ID" value="NZ_JADFFL010000004.1"/>
</dbReference>
<keyword evidence="6" id="KW-0472">Membrane</keyword>
<dbReference type="PANTHER" id="PTHR30026">
    <property type="entry name" value="OUTER MEMBRANE PROTEIN TOLC"/>
    <property type="match status" value="1"/>
</dbReference>
<dbReference type="GO" id="GO:0015288">
    <property type="term" value="F:porin activity"/>
    <property type="evidence" value="ECO:0007669"/>
    <property type="project" value="TreeGrafter"/>
</dbReference>
<evidence type="ECO:0000256" key="2">
    <source>
        <dbReference type="ARBA" id="ARBA00007613"/>
    </source>
</evidence>
<dbReference type="GO" id="GO:0009279">
    <property type="term" value="C:cell outer membrane"/>
    <property type="evidence" value="ECO:0007669"/>
    <property type="project" value="UniProtKB-SubCell"/>
</dbReference>
<dbReference type="InterPro" id="IPR003423">
    <property type="entry name" value="OMP_efflux"/>
</dbReference>
<organism evidence="10 11">
    <name type="scientific">Mucilaginibacter myungsuensis</name>
    <dbReference type="NCBI Taxonomy" id="649104"/>
    <lineage>
        <taxon>Bacteria</taxon>
        <taxon>Pseudomonadati</taxon>
        <taxon>Bacteroidota</taxon>
        <taxon>Sphingobacteriia</taxon>
        <taxon>Sphingobacteriales</taxon>
        <taxon>Sphingobacteriaceae</taxon>
        <taxon>Mucilaginibacter</taxon>
    </lineage>
</organism>
<sequence length="456" mass="50722">MRKIAAITLLCGLAALRSVAQTSPPAAGPQTYSFTLAECIAYAYEHQDSIKNAKLDVANADLRIKEVKGQGLPQIDGSITFQDYLRAPAQLAPAGLFSGNYNPKAPLEVLPFGPVQYSNTFQAQASQLLFNGSFFVGLQAVKTYKELSQRQLARTKIQINVGVSKAYYQMLVSVEQIKLLDANIAQLKQTFNETSQQNKQGFVEKIDVDRLEVQYNNLVTTRQNVERTLEITDAMLKFQMGMPIGDKLTLTDKLSDVNLTQNLAETAADTTFYRNRVEYGLLETAKNLNELEVKNRKAEFMPTAFANAAFANVFQENQTKYLYSHPYPYSFVGLNISIPIFSGFQRSSRLQQAKITVEKSKNDLHNAKNGLTLQGTAARVTYINSLQSLTNQKRNQGLANEVLRVSKIKYGQGVGSSIEVTQAQTALETANNDYIQSLYDALINKVNLDQAYGRIQ</sequence>
<feature type="coiled-coil region" evidence="8">
    <location>
        <begin position="177"/>
        <end position="228"/>
    </location>
</feature>
<dbReference type="Gene3D" id="1.20.1600.10">
    <property type="entry name" value="Outer membrane efflux proteins (OEP)"/>
    <property type="match status" value="1"/>
</dbReference>